<sequence length="251" mass="28248">MKINIASDLHLETYDWIPKFSPRKASHMFSGLFSCDLLVLAGDIVGSPRWLSEWLALCPVPVVYILGNHEYYGKSLERTGSAFRHMLDDLSHVHFLNGESVVVNGVRFVGATLWSDFDGENPLVMEECQDKINDFRQIEEITASKVLDLFTKERDWIDSELSVPFAGPTVVVTHYAPSPQSPSVFHGSLLGGGFVTDLEDMILKHQPNLWIHGQTHDNCDYTVGRTRVLSNQSGYGWEEAHKGFRPLSVEI</sequence>
<dbReference type="InterPro" id="IPR029052">
    <property type="entry name" value="Metallo-depent_PP-like"/>
</dbReference>
<evidence type="ECO:0000313" key="2">
    <source>
        <dbReference type="EMBL" id="EDZ40214.1"/>
    </source>
</evidence>
<dbReference type="Pfam" id="PF00149">
    <property type="entry name" value="Metallophos"/>
    <property type="match status" value="1"/>
</dbReference>
<evidence type="ECO:0000259" key="1">
    <source>
        <dbReference type="Pfam" id="PF00149"/>
    </source>
</evidence>
<dbReference type="CDD" id="cd07404">
    <property type="entry name" value="MPP_MS158"/>
    <property type="match status" value="1"/>
</dbReference>
<dbReference type="PANTHER" id="PTHR37844">
    <property type="entry name" value="SER/THR PROTEIN PHOSPHATASE SUPERFAMILY (AFU_ORTHOLOGUE AFUA_1G14840)"/>
    <property type="match status" value="1"/>
</dbReference>
<dbReference type="SUPFAM" id="SSF56300">
    <property type="entry name" value="Metallo-dependent phosphatases"/>
    <property type="match status" value="1"/>
</dbReference>
<reference evidence="2" key="2">
    <citation type="journal article" date="2008" name="PLoS Biol.">
        <title>Population genomic analysis of strain variation in Leptospirillum group II bacteria involved in acid mine drainage formation.</title>
        <authorList>
            <person name="Simmons S.L."/>
            <person name="Dibartolo G."/>
            <person name="Denef V.J."/>
            <person name="Goltsman D.S."/>
            <person name="Thelen M.P."/>
            <person name="Banfield J.F."/>
        </authorList>
    </citation>
    <scope>NUCLEOTIDE SEQUENCE [LARGE SCALE GENOMIC DNA]</scope>
</reference>
<dbReference type="EMBL" id="DS995259">
    <property type="protein sequence ID" value="EDZ40214.1"/>
    <property type="molecule type" value="Genomic_DNA"/>
</dbReference>
<dbReference type="Gene3D" id="3.60.21.10">
    <property type="match status" value="1"/>
</dbReference>
<dbReference type="PANTHER" id="PTHR37844:SF2">
    <property type="entry name" value="SER_THR PROTEIN PHOSPHATASE SUPERFAMILY (AFU_ORTHOLOGUE AFUA_1G14840)"/>
    <property type="match status" value="1"/>
</dbReference>
<accession>B6AKV4</accession>
<gene>
    <name evidence="2" type="ORF">CGL2_10641013</name>
</gene>
<name>B6AKV4_9BACT</name>
<reference evidence="2" key="1">
    <citation type="journal article" date="2004" name="Nature">
        <title>Community structure and metabolism through reconstruction of microbial genomes from the environment.</title>
        <authorList>
            <person name="Tyson G.W."/>
            <person name="Chapman J."/>
            <person name="Hugenholtz P."/>
            <person name="Allen E.E."/>
            <person name="Ram R.J."/>
            <person name="Richardson P.M."/>
            <person name="Solovyev V.V."/>
            <person name="Rubin E.M."/>
            <person name="Rokhsar D.S."/>
            <person name="Banfield J.F."/>
        </authorList>
    </citation>
    <scope>NUCLEOTIDE SEQUENCE [LARGE SCALE GENOMIC DNA]</scope>
</reference>
<organism evidence="2">
    <name type="scientific">Leptospirillum sp. Group II '5-way CG'</name>
    <dbReference type="NCBI Taxonomy" id="419541"/>
    <lineage>
        <taxon>Bacteria</taxon>
        <taxon>Pseudomonadati</taxon>
        <taxon>Nitrospirota</taxon>
        <taxon>Nitrospiria</taxon>
        <taxon>Nitrospirales</taxon>
        <taxon>Nitrospiraceae</taxon>
        <taxon>Leptospirillum</taxon>
    </lineage>
</organism>
<dbReference type="InterPro" id="IPR004843">
    <property type="entry name" value="Calcineurin-like_PHP"/>
</dbReference>
<protein>
    <submittedName>
        <fullName evidence="2">Putative metallophosphoesterase</fullName>
    </submittedName>
</protein>
<dbReference type="AlphaFoldDB" id="B6AKV4"/>
<feature type="domain" description="Calcineurin-like phosphoesterase" evidence="1">
    <location>
        <begin position="1"/>
        <end position="216"/>
    </location>
</feature>
<proteinExistence type="predicted"/>
<dbReference type="PROSITE" id="PS51257">
    <property type="entry name" value="PROKAR_LIPOPROTEIN"/>
    <property type="match status" value="1"/>
</dbReference>
<dbReference type="GO" id="GO:0016787">
    <property type="term" value="F:hydrolase activity"/>
    <property type="evidence" value="ECO:0007669"/>
    <property type="project" value="InterPro"/>
</dbReference>